<dbReference type="AlphaFoldDB" id="A0A1U9NM90"/>
<sequence length="272" mass="30128" precursor="true">MVVAIISLLLSISLPAIGRVRQCAQNLKNISNQRTVLGAANLFTADYDGDYPKSVATIGKDSFWNWNDPRMMKSSDYISGRKHNSISEYLSDYVESSEPFTSPLSPSKHRYMEDAWEQGDSWDNPDTPSDLDLLIGQYCFYWDYEGLVSRAGRRFIGPSRQAGGGGQSDILVSDYLGFGNWRTPDSLASSRSFDDASVCPEDTTCGAYWFKNGAASMDDLDISISAGFTDGHVESFPANEMVPMWVIMIRPDTVYPLGVGPGVFYLPRKAVE</sequence>
<proteinExistence type="predicted"/>
<evidence type="ECO:0000313" key="2">
    <source>
        <dbReference type="EMBL" id="AQT68927.1"/>
    </source>
</evidence>
<name>A0A1U9NM90_9BACT</name>
<protein>
    <recommendedName>
        <fullName evidence="4">DUF1559 domain-containing protein</fullName>
    </recommendedName>
</protein>
<keyword evidence="1" id="KW-0732">Signal</keyword>
<reference evidence="3" key="1">
    <citation type="submission" date="2017-02" db="EMBL/GenBank/DDBJ databases">
        <title>Comparative genomics and description of representatives of a novel lineage of planctomycetes thriving in anoxic sediments.</title>
        <authorList>
            <person name="Spring S."/>
            <person name="Bunk B."/>
            <person name="Sproer C."/>
        </authorList>
    </citation>
    <scope>NUCLEOTIDE SEQUENCE [LARGE SCALE GENOMIC DNA]</scope>
    <source>
        <strain evidence="3">ST-NAGAB-D1</strain>
    </source>
</reference>
<feature type="signal peptide" evidence="1">
    <location>
        <begin position="1"/>
        <end position="18"/>
    </location>
</feature>
<evidence type="ECO:0000256" key="1">
    <source>
        <dbReference type="SAM" id="SignalP"/>
    </source>
</evidence>
<evidence type="ECO:0008006" key="4">
    <source>
        <dbReference type="Google" id="ProtNLM"/>
    </source>
</evidence>
<accession>A0A1U9NM90</accession>
<dbReference type="KEGG" id="alus:STSP2_02104"/>
<dbReference type="STRING" id="1936003.STSP2_02104"/>
<gene>
    <name evidence="2" type="ORF">STSP2_02104</name>
</gene>
<organism evidence="2 3">
    <name type="scientific">Anaerohalosphaera lusitana</name>
    <dbReference type="NCBI Taxonomy" id="1936003"/>
    <lineage>
        <taxon>Bacteria</taxon>
        <taxon>Pseudomonadati</taxon>
        <taxon>Planctomycetota</taxon>
        <taxon>Phycisphaerae</taxon>
        <taxon>Sedimentisphaerales</taxon>
        <taxon>Anaerohalosphaeraceae</taxon>
        <taxon>Anaerohalosphaera</taxon>
    </lineage>
</organism>
<evidence type="ECO:0000313" key="3">
    <source>
        <dbReference type="Proteomes" id="UP000189674"/>
    </source>
</evidence>
<dbReference type="EMBL" id="CP019791">
    <property type="protein sequence ID" value="AQT68927.1"/>
    <property type="molecule type" value="Genomic_DNA"/>
</dbReference>
<dbReference type="Proteomes" id="UP000189674">
    <property type="component" value="Chromosome"/>
</dbReference>
<keyword evidence="3" id="KW-1185">Reference proteome</keyword>
<feature type="chain" id="PRO_5013182902" description="DUF1559 domain-containing protein" evidence="1">
    <location>
        <begin position="19"/>
        <end position="272"/>
    </location>
</feature>